<evidence type="ECO:0000313" key="2">
    <source>
        <dbReference type="Proteomes" id="UP000683360"/>
    </source>
</evidence>
<evidence type="ECO:0000313" key="1">
    <source>
        <dbReference type="EMBL" id="CAG2200314.1"/>
    </source>
</evidence>
<sequence>MLGIKAISAIIRYGNDHDDIRISIIFHDENTTIRGVAFGDAARKFKNKLKVGRTYTFRNHKIDFSDQEYTNTKYELYLREHTIATIKTVAVGYAESPKVKGKKISEINEMYRNLLVTTSKVKINKICDLSRPKDNYLCKFFVTDEREEMKVLMWSFKEVDFPFSVGDIVILRYLTVKNDDQHIFLENSDNTKIVRCRGK</sequence>
<proteinExistence type="predicted"/>
<dbReference type="AlphaFoldDB" id="A0A8S3QXF5"/>
<accession>A0A8S3QXF5</accession>
<comment type="caution">
    <text evidence="1">The sequence shown here is derived from an EMBL/GenBank/DDBJ whole genome shotgun (WGS) entry which is preliminary data.</text>
</comment>
<keyword evidence="2" id="KW-1185">Reference proteome</keyword>
<dbReference type="Proteomes" id="UP000683360">
    <property type="component" value="Unassembled WGS sequence"/>
</dbReference>
<gene>
    <name evidence="1" type="ORF">MEDL_14997</name>
</gene>
<dbReference type="Gene3D" id="2.40.50.140">
    <property type="entry name" value="Nucleic acid-binding proteins"/>
    <property type="match status" value="1"/>
</dbReference>
<dbReference type="SUPFAM" id="SSF50249">
    <property type="entry name" value="Nucleic acid-binding proteins"/>
    <property type="match status" value="1"/>
</dbReference>
<dbReference type="InterPro" id="IPR012340">
    <property type="entry name" value="NA-bd_OB-fold"/>
</dbReference>
<reference evidence="1" key="1">
    <citation type="submission" date="2021-03" db="EMBL/GenBank/DDBJ databases">
        <authorList>
            <person name="Bekaert M."/>
        </authorList>
    </citation>
    <scope>NUCLEOTIDE SEQUENCE</scope>
</reference>
<name>A0A8S3QXF5_MYTED</name>
<dbReference type="EMBL" id="CAJPWZ010000742">
    <property type="protein sequence ID" value="CAG2200314.1"/>
    <property type="molecule type" value="Genomic_DNA"/>
</dbReference>
<evidence type="ECO:0008006" key="3">
    <source>
        <dbReference type="Google" id="ProtNLM"/>
    </source>
</evidence>
<organism evidence="1 2">
    <name type="scientific">Mytilus edulis</name>
    <name type="common">Blue mussel</name>
    <dbReference type="NCBI Taxonomy" id="6550"/>
    <lineage>
        <taxon>Eukaryota</taxon>
        <taxon>Metazoa</taxon>
        <taxon>Spiralia</taxon>
        <taxon>Lophotrochozoa</taxon>
        <taxon>Mollusca</taxon>
        <taxon>Bivalvia</taxon>
        <taxon>Autobranchia</taxon>
        <taxon>Pteriomorphia</taxon>
        <taxon>Mytilida</taxon>
        <taxon>Mytiloidea</taxon>
        <taxon>Mytilidae</taxon>
        <taxon>Mytilinae</taxon>
        <taxon>Mytilus</taxon>
    </lineage>
</organism>
<protein>
    <recommendedName>
        <fullName evidence="3">DUF223 domain-containing protein</fullName>
    </recommendedName>
</protein>